<feature type="transmembrane region" description="Helical" evidence="1">
    <location>
        <begin position="20"/>
        <end position="43"/>
    </location>
</feature>
<name>A0AAU0EZP4_9FLAO</name>
<dbReference type="Pfam" id="PF13858">
    <property type="entry name" value="DUF4199"/>
    <property type="match status" value="1"/>
</dbReference>
<dbReference type="KEGG" id="bpor:BPO_0212"/>
<gene>
    <name evidence="2" type="ORF">BPO_0212</name>
</gene>
<keyword evidence="1" id="KW-0812">Transmembrane</keyword>
<keyword evidence="3" id="KW-1185">Reference proteome</keyword>
<accession>A0AAU0EZP4</accession>
<feature type="transmembrane region" description="Helical" evidence="1">
    <location>
        <begin position="148"/>
        <end position="171"/>
    </location>
</feature>
<evidence type="ECO:0000256" key="1">
    <source>
        <dbReference type="SAM" id="Phobius"/>
    </source>
</evidence>
<protein>
    <recommendedName>
        <fullName evidence="4">DUF4199 domain-containing protein</fullName>
    </recommendedName>
</protein>
<evidence type="ECO:0000313" key="2">
    <source>
        <dbReference type="EMBL" id="WOC50859.1"/>
    </source>
</evidence>
<dbReference type="AlphaFoldDB" id="A0AAU0EZP4"/>
<evidence type="ECO:0000313" key="3">
    <source>
        <dbReference type="Proteomes" id="UP001432059"/>
    </source>
</evidence>
<evidence type="ECO:0008006" key="4">
    <source>
        <dbReference type="Google" id="ProtNLM"/>
    </source>
</evidence>
<proteinExistence type="predicted"/>
<dbReference type="InterPro" id="IPR025250">
    <property type="entry name" value="DUF4199"/>
</dbReference>
<dbReference type="EMBL" id="CP136426">
    <property type="protein sequence ID" value="WOC50859.1"/>
    <property type="molecule type" value="Genomic_DNA"/>
</dbReference>
<reference evidence="2" key="1">
    <citation type="submission" date="2023-10" db="EMBL/GenBank/DDBJ databases">
        <title>Characterization and whole genome sequencing of a novel strain of Bergeyella porcorum QD2021 isolated from pig.</title>
        <authorList>
            <person name="Liu G."/>
            <person name="Chen C."/>
            <person name="Han X."/>
        </authorList>
    </citation>
    <scope>NUCLEOTIDE SEQUENCE</scope>
    <source>
        <strain evidence="2">QD2021</strain>
    </source>
</reference>
<organism evidence="2 3">
    <name type="scientific">Bergeyella porcorum</name>
    <dbReference type="NCBI Taxonomy" id="1735111"/>
    <lineage>
        <taxon>Bacteria</taxon>
        <taxon>Pseudomonadati</taxon>
        <taxon>Bacteroidota</taxon>
        <taxon>Flavobacteriia</taxon>
        <taxon>Flavobacteriales</taxon>
        <taxon>Weeksellaceae</taxon>
        <taxon>Bergeyella</taxon>
    </lineage>
</organism>
<dbReference type="Proteomes" id="UP001432059">
    <property type="component" value="Chromosome"/>
</dbReference>
<keyword evidence="1" id="KW-0472">Membrane</keyword>
<keyword evidence="1" id="KW-1133">Transmembrane helix</keyword>
<sequence length="177" mass="21111">MLVFFTTNIFFRDVNYYRNTITLNAFLLPIIFAIGAFLSVTTYSRWKKRLTFKEAYGRAFVPMFVGGFLSIGSIFFYINYVDRETKDLLNHQYIESFKTSLEEEYQKSKKVFKPESEEMKEVEQKYAEGKVRIAEKEKRNEDMFSAKYFGYVFAGYCAYFLLLSLFFGSFFRTRSYE</sequence>
<feature type="transmembrane region" description="Helical" evidence="1">
    <location>
        <begin position="55"/>
        <end position="78"/>
    </location>
</feature>